<evidence type="ECO:0008006" key="8">
    <source>
        <dbReference type="Google" id="ProtNLM"/>
    </source>
</evidence>
<dbReference type="GO" id="GO:0005576">
    <property type="term" value="C:extracellular region"/>
    <property type="evidence" value="ECO:0007669"/>
    <property type="project" value="UniProtKB-SubCell"/>
</dbReference>
<protein>
    <recommendedName>
        <fullName evidence="8">Sulfakinin</fullName>
    </recommendedName>
</protein>
<keyword evidence="6" id="KW-0732">Signal</keyword>
<evidence type="ECO:0000256" key="6">
    <source>
        <dbReference type="SAM" id="SignalP"/>
    </source>
</evidence>
<evidence type="ECO:0000313" key="7">
    <source>
        <dbReference type="EMBL" id="JAS36209.1"/>
    </source>
</evidence>
<comment type="similarity">
    <text evidence="2">Belongs to the gastrin/cholecystokinin family.</text>
</comment>
<keyword evidence="3" id="KW-0964">Secreted</keyword>
<evidence type="ECO:0000256" key="2">
    <source>
        <dbReference type="ARBA" id="ARBA00006273"/>
    </source>
</evidence>
<dbReference type="InterPro" id="IPR013259">
    <property type="entry name" value="Sulfakinin"/>
</dbReference>
<evidence type="ECO:0000256" key="5">
    <source>
        <dbReference type="ARBA" id="ARBA00023320"/>
    </source>
</evidence>
<comment type="subcellular location">
    <subcellularLocation>
        <location evidence="1">Secreted</location>
    </subcellularLocation>
</comment>
<accession>A0A1B6EE29</accession>
<organism evidence="7">
    <name type="scientific">Clastoptera arizonana</name>
    <name type="common">Arizona spittle bug</name>
    <dbReference type="NCBI Taxonomy" id="38151"/>
    <lineage>
        <taxon>Eukaryota</taxon>
        <taxon>Metazoa</taxon>
        <taxon>Ecdysozoa</taxon>
        <taxon>Arthropoda</taxon>
        <taxon>Hexapoda</taxon>
        <taxon>Insecta</taxon>
        <taxon>Pterygota</taxon>
        <taxon>Neoptera</taxon>
        <taxon>Paraneoptera</taxon>
        <taxon>Hemiptera</taxon>
        <taxon>Auchenorrhyncha</taxon>
        <taxon>Cercopoidea</taxon>
        <taxon>Clastopteridae</taxon>
        <taxon>Clastoptera</taxon>
    </lineage>
</organism>
<dbReference type="GO" id="GO:0007218">
    <property type="term" value="P:neuropeptide signaling pathway"/>
    <property type="evidence" value="ECO:0007669"/>
    <property type="project" value="UniProtKB-KW"/>
</dbReference>
<evidence type="ECO:0000256" key="4">
    <source>
        <dbReference type="ARBA" id="ARBA00022815"/>
    </source>
</evidence>
<proteinExistence type="inferred from homology"/>
<keyword evidence="5" id="KW-0527">Neuropeptide</keyword>
<dbReference type="Pfam" id="PF08257">
    <property type="entry name" value="Sulfakinin"/>
    <property type="match status" value="2"/>
</dbReference>
<evidence type="ECO:0000256" key="1">
    <source>
        <dbReference type="ARBA" id="ARBA00004613"/>
    </source>
</evidence>
<sequence length="128" mass="14675">MGCSTTTFLLTICAYLIFQHQINGYVLPNNQPDISTNEVSGTSRVQNRRRSLPVFFTSHSVNSPQLLRARLTPAEPLVSDFIIDESDDVFDMNKRQFDDYGHMRFGKRGDPEDKFDDYGHMRFGRGHA</sequence>
<dbReference type="PROSITE" id="PS00259">
    <property type="entry name" value="GASTRIN"/>
    <property type="match status" value="1"/>
</dbReference>
<feature type="signal peptide" evidence="6">
    <location>
        <begin position="1"/>
        <end position="24"/>
    </location>
</feature>
<gene>
    <name evidence="7" type="ORF">g.45219</name>
</gene>
<feature type="chain" id="PRO_5008582021" description="Sulfakinin" evidence="6">
    <location>
        <begin position="25"/>
        <end position="128"/>
    </location>
</feature>
<name>A0A1B6EE29_9HEMI</name>
<dbReference type="AlphaFoldDB" id="A0A1B6EE29"/>
<evidence type="ECO:0000256" key="3">
    <source>
        <dbReference type="ARBA" id="ARBA00022525"/>
    </source>
</evidence>
<reference evidence="7" key="1">
    <citation type="submission" date="2015-12" db="EMBL/GenBank/DDBJ databases">
        <title>De novo transcriptome assembly of four potential Pierce s Disease insect vectors from Arizona vineyards.</title>
        <authorList>
            <person name="Tassone E.E."/>
        </authorList>
    </citation>
    <scope>NUCLEOTIDE SEQUENCE</scope>
</reference>
<keyword evidence="4" id="KW-0027">Amidation</keyword>
<dbReference type="EMBL" id="GEDC01001089">
    <property type="protein sequence ID" value="JAS36209.1"/>
    <property type="molecule type" value="Transcribed_RNA"/>
</dbReference>
<dbReference type="InterPro" id="IPR013152">
    <property type="entry name" value="Gastrin/cholecystokinin_CS"/>
</dbReference>